<sequence length="104" mass="11614">MHMGWRGSSPFPNTVAQSHQRYGPKLVLPAFSLGLGPARAKLYRTGMPFALLHPQLQRNGFVQNRKSNEEETQKSPSRGSVIPLLTTVSARRGILKDMFPSVFH</sequence>
<dbReference type="EMBL" id="HBJA01011241">
    <property type="protein sequence ID" value="CAE0792441.1"/>
    <property type="molecule type" value="Transcribed_RNA"/>
</dbReference>
<evidence type="ECO:0000313" key="2">
    <source>
        <dbReference type="EMBL" id="CAE0792441.1"/>
    </source>
</evidence>
<feature type="region of interest" description="Disordered" evidence="1">
    <location>
        <begin position="60"/>
        <end position="80"/>
    </location>
</feature>
<gene>
    <name evidence="2" type="ORF">EGYM00163_LOCUS3557</name>
</gene>
<accession>A0A7S4FFY3</accession>
<protein>
    <submittedName>
        <fullName evidence="2">Uncharacterized protein</fullName>
    </submittedName>
</protein>
<dbReference type="AlphaFoldDB" id="A0A7S4FFY3"/>
<organism evidence="2">
    <name type="scientific">Eutreptiella gymnastica</name>
    <dbReference type="NCBI Taxonomy" id="73025"/>
    <lineage>
        <taxon>Eukaryota</taxon>
        <taxon>Discoba</taxon>
        <taxon>Euglenozoa</taxon>
        <taxon>Euglenida</taxon>
        <taxon>Spirocuta</taxon>
        <taxon>Euglenophyceae</taxon>
        <taxon>Eutreptiales</taxon>
        <taxon>Eutreptiaceae</taxon>
        <taxon>Eutreptiella</taxon>
    </lineage>
</organism>
<name>A0A7S4FFY3_9EUGL</name>
<reference evidence="2" key="1">
    <citation type="submission" date="2021-01" db="EMBL/GenBank/DDBJ databases">
        <authorList>
            <person name="Corre E."/>
            <person name="Pelletier E."/>
            <person name="Niang G."/>
            <person name="Scheremetjew M."/>
            <person name="Finn R."/>
            <person name="Kale V."/>
            <person name="Holt S."/>
            <person name="Cochrane G."/>
            <person name="Meng A."/>
            <person name="Brown T."/>
            <person name="Cohen L."/>
        </authorList>
    </citation>
    <scope>NUCLEOTIDE SEQUENCE</scope>
    <source>
        <strain evidence="2">CCMP1594</strain>
    </source>
</reference>
<proteinExistence type="predicted"/>
<evidence type="ECO:0000256" key="1">
    <source>
        <dbReference type="SAM" id="MobiDB-lite"/>
    </source>
</evidence>